<evidence type="ECO:0000256" key="1">
    <source>
        <dbReference type="ARBA" id="ARBA00009254"/>
    </source>
</evidence>
<evidence type="ECO:0000313" key="6">
    <source>
        <dbReference type="EMBL" id="RVU25864.1"/>
    </source>
</evidence>
<keyword evidence="7" id="KW-1185">Reference proteome</keyword>
<evidence type="ECO:0000256" key="3">
    <source>
        <dbReference type="ARBA" id="ARBA00023274"/>
    </source>
</evidence>
<dbReference type="CDD" id="cd00427">
    <property type="entry name" value="Ribosomal_L29_HIP"/>
    <property type="match status" value="1"/>
</dbReference>
<sequence length="63" mass="7216">MKNAEINKLGVEELAKLIVNEQENLDRLKLAHAISPIENPMRIRQTRRLIARLNTVLNVKSQA</sequence>
<dbReference type="SUPFAM" id="SSF46561">
    <property type="entry name" value="Ribosomal protein L29 (L29p)"/>
    <property type="match status" value="1"/>
</dbReference>
<accession>A0A437PUC8</accession>
<dbReference type="PROSITE" id="PS00579">
    <property type="entry name" value="RIBOSOMAL_L29"/>
    <property type="match status" value="1"/>
</dbReference>
<evidence type="ECO:0000313" key="7">
    <source>
        <dbReference type="Proteomes" id="UP000282832"/>
    </source>
</evidence>
<dbReference type="GO" id="GO:0006412">
    <property type="term" value="P:translation"/>
    <property type="evidence" value="ECO:0007669"/>
    <property type="project" value="UniProtKB-UniRule"/>
</dbReference>
<dbReference type="HAMAP" id="MF_00374">
    <property type="entry name" value="Ribosomal_uL29"/>
    <property type="match status" value="1"/>
</dbReference>
<dbReference type="GO" id="GO:0005840">
    <property type="term" value="C:ribosome"/>
    <property type="evidence" value="ECO:0007669"/>
    <property type="project" value="UniProtKB-KW"/>
</dbReference>
<dbReference type="GO" id="GO:0003735">
    <property type="term" value="F:structural constituent of ribosome"/>
    <property type="evidence" value="ECO:0007669"/>
    <property type="project" value="InterPro"/>
</dbReference>
<dbReference type="InterPro" id="IPR036049">
    <property type="entry name" value="Ribosomal_uL29_sf"/>
</dbReference>
<dbReference type="RefSeq" id="WP_127803145.1">
    <property type="nucleotide sequence ID" value="NZ_SACY01000002.1"/>
</dbReference>
<evidence type="ECO:0000256" key="5">
    <source>
        <dbReference type="HAMAP-Rule" id="MF_00374"/>
    </source>
</evidence>
<dbReference type="AlphaFoldDB" id="A0A437PUC8"/>
<organism evidence="6 7">
    <name type="scientific">Sandaracinomonas limnophila</name>
    <dbReference type="NCBI Taxonomy" id="1862386"/>
    <lineage>
        <taxon>Bacteria</taxon>
        <taxon>Pseudomonadati</taxon>
        <taxon>Bacteroidota</taxon>
        <taxon>Cytophagia</taxon>
        <taxon>Cytophagales</taxon>
        <taxon>Flectobacillaceae</taxon>
        <taxon>Sandaracinomonas</taxon>
    </lineage>
</organism>
<keyword evidence="3 5" id="KW-0687">Ribonucleoprotein</keyword>
<evidence type="ECO:0000256" key="2">
    <source>
        <dbReference type="ARBA" id="ARBA00022980"/>
    </source>
</evidence>
<name>A0A437PUC8_9BACT</name>
<comment type="similarity">
    <text evidence="1 5">Belongs to the universal ribosomal protein uL29 family.</text>
</comment>
<dbReference type="Proteomes" id="UP000282832">
    <property type="component" value="Unassembled WGS sequence"/>
</dbReference>
<dbReference type="Gene3D" id="1.10.287.310">
    <property type="match status" value="1"/>
</dbReference>
<dbReference type="EMBL" id="SACY01000002">
    <property type="protein sequence ID" value="RVU25864.1"/>
    <property type="molecule type" value="Genomic_DNA"/>
</dbReference>
<proteinExistence type="inferred from homology"/>
<dbReference type="OrthoDB" id="5296761at2"/>
<dbReference type="InterPro" id="IPR018254">
    <property type="entry name" value="Ribosomal_uL29_CS"/>
</dbReference>
<dbReference type="GO" id="GO:1990904">
    <property type="term" value="C:ribonucleoprotein complex"/>
    <property type="evidence" value="ECO:0007669"/>
    <property type="project" value="UniProtKB-KW"/>
</dbReference>
<dbReference type="InterPro" id="IPR001854">
    <property type="entry name" value="Ribosomal_uL29"/>
</dbReference>
<dbReference type="Pfam" id="PF00831">
    <property type="entry name" value="Ribosomal_L29"/>
    <property type="match status" value="1"/>
</dbReference>
<gene>
    <name evidence="5" type="primary">rpmC</name>
    <name evidence="6" type="ORF">EOJ36_05450</name>
</gene>
<dbReference type="NCBIfam" id="TIGR00012">
    <property type="entry name" value="L29"/>
    <property type="match status" value="1"/>
</dbReference>
<protein>
    <recommendedName>
        <fullName evidence="4 5">Large ribosomal subunit protein uL29</fullName>
    </recommendedName>
</protein>
<keyword evidence="2 5" id="KW-0689">Ribosomal protein</keyword>
<comment type="caution">
    <text evidence="6">The sequence shown here is derived from an EMBL/GenBank/DDBJ whole genome shotgun (WGS) entry which is preliminary data.</text>
</comment>
<reference evidence="6 7" key="1">
    <citation type="submission" date="2019-01" db="EMBL/GenBank/DDBJ databases">
        <authorList>
            <person name="Chen W.-M."/>
        </authorList>
    </citation>
    <scope>NUCLEOTIDE SEQUENCE [LARGE SCALE GENOMIC DNA]</scope>
    <source>
        <strain evidence="6 7">FSY-15</strain>
    </source>
</reference>
<evidence type="ECO:0000256" key="4">
    <source>
        <dbReference type="ARBA" id="ARBA00035204"/>
    </source>
</evidence>